<dbReference type="Proteomes" id="UP001151760">
    <property type="component" value="Unassembled WGS sequence"/>
</dbReference>
<evidence type="ECO:0000313" key="1">
    <source>
        <dbReference type="EMBL" id="GJS75577.1"/>
    </source>
</evidence>
<protein>
    <submittedName>
        <fullName evidence="1">Uncharacterized protein</fullName>
    </submittedName>
</protein>
<proteinExistence type="predicted"/>
<reference evidence="1" key="1">
    <citation type="journal article" date="2022" name="Int. J. Mol. Sci.">
        <title>Draft Genome of Tanacetum Coccineum: Genomic Comparison of Closely Related Tanacetum-Family Plants.</title>
        <authorList>
            <person name="Yamashiro T."/>
            <person name="Shiraishi A."/>
            <person name="Nakayama K."/>
            <person name="Satake H."/>
        </authorList>
    </citation>
    <scope>NUCLEOTIDE SEQUENCE</scope>
</reference>
<gene>
    <name evidence="1" type="ORF">Tco_0725458</name>
</gene>
<sequence length="159" mass="18930">MLRRNLRDTLRRKGCDDSFLRWSMLWRNPSGMLRRKVPWALHFGAFLVQIPCRKTFNITEFVAHHSFSLYRVLVFILNVNWHDATMKLLAEKATTREDVDDVSKKYVILLFNQRRQLKVRAKRTNVRRIMKFIARRPSSYEFRSQSFKGSLATAAATFF</sequence>
<evidence type="ECO:0000313" key="2">
    <source>
        <dbReference type="Proteomes" id="UP001151760"/>
    </source>
</evidence>
<reference evidence="1" key="2">
    <citation type="submission" date="2022-01" db="EMBL/GenBank/DDBJ databases">
        <authorList>
            <person name="Yamashiro T."/>
            <person name="Shiraishi A."/>
            <person name="Satake H."/>
            <person name="Nakayama K."/>
        </authorList>
    </citation>
    <scope>NUCLEOTIDE SEQUENCE</scope>
</reference>
<dbReference type="EMBL" id="BQNB010010313">
    <property type="protein sequence ID" value="GJS75577.1"/>
    <property type="molecule type" value="Genomic_DNA"/>
</dbReference>
<name>A0ABQ4YF43_9ASTR</name>
<keyword evidence="2" id="KW-1185">Reference proteome</keyword>
<organism evidence="1 2">
    <name type="scientific">Tanacetum coccineum</name>
    <dbReference type="NCBI Taxonomy" id="301880"/>
    <lineage>
        <taxon>Eukaryota</taxon>
        <taxon>Viridiplantae</taxon>
        <taxon>Streptophyta</taxon>
        <taxon>Embryophyta</taxon>
        <taxon>Tracheophyta</taxon>
        <taxon>Spermatophyta</taxon>
        <taxon>Magnoliopsida</taxon>
        <taxon>eudicotyledons</taxon>
        <taxon>Gunneridae</taxon>
        <taxon>Pentapetalae</taxon>
        <taxon>asterids</taxon>
        <taxon>campanulids</taxon>
        <taxon>Asterales</taxon>
        <taxon>Asteraceae</taxon>
        <taxon>Asteroideae</taxon>
        <taxon>Anthemideae</taxon>
        <taxon>Anthemidinae</taxon>
        <taxon>Tanacetum</taxon>
    </lineage>
</organism>
<accession>A0ABQ4YF43</accession>
<comment type="caution">
    <text evidence="1">The sequence shown here is derived from an EMBL/GenBank/DDBJ whole genome shotgun (WGS) entry which is preliminary data.</text>
</comment>